<evidence type="ECO:0000313" key="3">
    <source>
        <dbReference type="Proteomes" id="UP001066276"/>
    </source>
</evidence>
<name>A0AAV7NR51_PLEWA</name>
<dbReference type="AlphaFoldDB" id="A0AAV7NR51"/>
<reference evidence="2" key="1">
    <citation type="journal article" date="2022" name="bioRxiv">
        <title>Sequencing and chromosome-scale assembly of the giantPleurodeles waltlgenome.</title>
        <authorList>
            <person name="Brown T."/>
            <person name="Elewa A."/>
            <person name="Iarovenko S."/>
            <person name="Subramanian E."/>
            <person name="Araus A.J."/>
            <person name="Petzold A."/>
            <person name="Susuki M."/>
            <person name="Suzuki K.-i.T."/>
            <person name="Hayashi T."/>
            <person name="Toyoda A."/>
            <person name="Oliveira C."/>
            <person name="Osipova E."/>
            <person name="Leigh N.D."/>
            <person name="Simon A."/>
            <person name="Yun M.H."/>
        </authorList>
    </citation>
    <scope>NUCLEOTIDE SEQUENCE</scope>
    <source>
        <strain evidence="2">20211129_DDA</strain>
        <tissue evidence="2">Liver</tissue>
    </source>
</reference>
<dbReference type="Proteomes" id="UP001066276">
    <property type="component" value="Chromosome 8"/>
</dbReference>
<feature type="region of interest" description="Disordered" evidence="1">
    <location>
        <begin position="1"/>
        <end position="36"/>
    </location>
</feature>
<dbReference type="EMBL" id="JANPWB010000012">
    <property type="protein sequence ID" value="KAJ1118566.1"/>
    <property type="molecule type" value="Genomic_DNA"/>
</dbReference>
<gene>
    <name evidence="2" type="ORF">NDU88_006757</name>
</gene>
<accession>A0AAV7NR51</accession>
<sequence length="166" mass="16719">MGPGAVRAESAPVGRRGRAAAELGDHGAGAQPPGSAEVPVIASWRLGELPEVAASGSQDSLMRADADRNVEVEGAENKVSPAGPRGVLRRAIEDCLGKWLPSAVSEVRAGATIGAALASAMPVGACDQGRPELHTMTCGAAAGGHNKQCEPLPAAGPRRAPHELLA</sequence>
<keyword evidence="3" id="KW-1185">Reference proteome</keyword>
<organism evidence="2 3">
    <name type="scientific">Pleurodeles waltl</name>
    <name type="common">Iberian ribbed newt</name>
    <dbReference type="NCBI Taxonomy" id="8319"/>
    <lineage>
        <taxon>Eukaryota</taxon>
        <taxon>Metazoa</taxon>
        <taxon>Chordata</taxon>
        <taxon>Craniata</taxon>
        <taxon>Vertebrata</taxon>
        <taxon>Euteleostomi</taxon>
        <taxon>Amphibia</taxon>
        <taxon>Batrachia</taxon>
        <taxon>Caudata</taxon>
        <taxon>Salamandroidea</taxon>
        <taxon>Salamandridae</taxon>
        <taxon>Pleurodelinae</taxon>
        <taxon>Pleurodeles</taxon>
    </lineage>
</organism>
<comment type="caution">
    <text evidence="2">The sequence shown here is derived from an EMBL/GenBank/DDBJ whole genome shotgun (WGS) entry which is preliminary data.</text>
</comment>
<proteinExistence type="predicted"/>
<evidence type="ECO:0000313" key="2">
    <source>
        <dbReference type="EMBL" id="KAJ1118566.1"/>
    </source>
</evidence>
<protein>
    <submittedName>
        <fullName evidence="2">Uncharacterized protein</fullName>
    </submittedName>
</protein>
<evidence type="ECO:0000256" key="1">
    <source>
        <dbReference type="SAM" id="MobiDB-lite"/>
    </source>
</evidence>